<keyword evidence="10 11" id="KW-0511">Multifunctional enzyme</keyword>
<evidence type="ECO:0000256" key="3">
    <source>
        <dbReference type="ARBA" id="ARBA00022605"/>
    </source>
</evidence>
<dbReference type="Pfam" id="PF00763">
    <property type="entry name" value="THF_DHG_CYH"/>
    <property type="match status" value="1"/>
</dbReference>
<dbReference type="CDD" id="cd01080">
    <property type="entry name" value="NAD_bind_m-THF_DH_Cyclohyd"/>
    <property type="match status" value="1"/>
</dbReference>
<comment type="subunit">
    <text evidence="11">Homodimer.</text>
</comment>
<comment type="function">
    <text evidence="11">Catalyzes the oxidation of 5,10-methylenetetrahydrofolate to 5,10-methenyltetrahydrofolate and then the hydrolysis of 5,10-methenyltetrahydrofolate to 10-formyltetrahydrofolate.</text>
</comment>
<dbReference type="PRINTS" id="PR00085">
    <property type="entry name" value="THFDHDRGNASE"/>
</dbReference>
<reference evidence="15" key="1">
    <citation type="journal article" date="2019" name="Int. J. Syst. Evol. Microbiol.">
        <title>The Global Catalogue of Microorganisms (GCM) 10K type strain sequencing project: providing services to taxonomists for standard genome sequencing and annotation.</title>
        <authorList>
            <consortium name="The Broad Institute Genomics Platform"/>
            <consortium name="The Broad Institute Genome Sequencing Center for Infectious Disease"/>
            <person name="Wu L."/>
            <person name="Ma J."/>
        </authorList>
    </citation>
    <scope>NUCLEOTIDE SEQUENCE [LARGE SCALE GENOMIC DNA]</scope>
    <source>
        <strain evidence="15">JCM 16540</strain>
    </source>
</reference>
<evidence type="ECO:0000256" key="9">
    <source>
        <dbReference type="ARBA" id="ARBA00023167"/>
    </source>
</evidence>
<evidence type="ECO:0000256" key="1">
    <source>
        <dbReference type="ARBA" id="ARBA00004777"/>
    </source>
</evidence>
<dbReference type="EC" id="1.5.1.5" evidence="11"/>
<evidence type="ECO:0000256" key="6">
    <source>
        <dbReference type="ARBA" id="ARBA00022857"/>
    </source>
</evidence>
<evidence type="ECO:0000256" key="10">
    <source>
        <dbReference type="ARBA" id="ARBA00023268"/>
    </source>
</evidence>
<feature type="domain" description="Tetrahydrofolate dehydrogenase/cyclohydrolase NAD(P)-binding" evidence="13">
    <location>
        <begin position="139"/>
        <end position="279"/>
    </location>
</feature>
<keyword evidence="2 11" id="KW-0554">One-carbon metabolism</keyword>
<comment type="catalytic activity">
    <reaction evidence="11">
        <text>(6R)-5,10-methenyltetrahydrofolate + H2O = (6R)-10-formyltetrahydrofolate + H(+)</text>
        <dbReference type="Rhea" id="RHEA:23700"/>
        <dbReference type="ChEBI" id="CHEBI:15377"/>
        <dbReference type="ChEBI" id="CHEBI:15378"/>
        <dbReference type="ChEBI" id="CHEBI:57455"/>
        <dbReference type="ChEBI" id="CHEBI:195366"/>
        <dbReference type="EC" id="3.5.4.9"/>
    </reaction>
</comment>
<keyword evidence="7 11" id="KW-0560">Oxidoreductase</keyword>
<keyword evidence="9 11" id="KW-0486">Methionine biosynthesis</keyword>
<dbReference type="Proteomes" id="UP001500767">
    <property type="component" value="Unassembled WGS sequence"/>
</dbReference>
<evidence type="ECO:0000256" key="7">
    <source>
        <dbReference type="ARBA" id="ARBA00023002"/>
    </source>
</evidence>
<evidence type="ECO:0000256" key="8">
    <source>
        <dbReference type="ARBA" id="ARBA00023102"/>
    </source>
</evidence>
<proteinExistence type="inferred from homology"/>
<evidence type="ECO:0000256" key="5">
    <source>
        <dbReference type="ARBA" id="ARBA00022801"/>
    </source>
</evidence>
<organism evidence="14 15">
    <name type="scientific">Microlunatus spumicola</name>
    <dbReference type="NCBI Taxonomy" id="81499"/>
    <lineage>
        <taxon>Bacteria</taxon>
        <taxon>Bacillati</taxon>
        <taxon>Actinomycetota</taxon>
        <taxon>Actinomycetes</taxon>
        <taxon>Propionibacteriales</taxon>
        <taxon>Propionibacteriaceae</taxon>
        <taxon>Microlunatus</taxon>
    </lineage>
</organism>
<dbReference type="InterPro" id="IPR036291">
    <property type="entry name" value="NAD(P)-bd_dom_sf"/>
</dbReference>
<comment type="similarity">
    <text evidence="11">Belongs to the tetrahydrofolate dehydrogenase/cyclohydrolase family.</text>
</comment>
<sequence length="285" mass="29304">MTAETLDGKALAATIKAELKERVAALAEQGIVPGLGTVLVGDDPGSHSYVRGKHRDCAQVGIASIEVELPASTSAAELESRIRELNDDPACTGFIVQLPLPGALDDGWALGLVDPGKDADGLHPVNLGRLVLGEPGPLPCTPRGIVELLRRNGIGLSGAEVCVIGRGTTVGRPLGLLLTRKSENATVTLCHTGTVDVAEHTRRADIVIAAAGRPGLITADMVKPGAVCVDVGITRTEAGLVGDIDPSVREVASWVAPVPGGVGPMTRAMLLTNVVERAEALASAR</sequence>
<evidence type="ECO:0000256" key="4">
    <source>
        <dbReference type="ARBA" id="ARBA00022755"/>
    </source>
</evidence>
<dbReference type="PANTHER" id="PTHR48099:SF5">
    <property type="entry name" value="C-1-TETRAHYDROFOLATE SYNTHASE, CYTOPLASMIC"/>
    <property type="match status" value="1"/>
</dbReference>
<comment type="caution">
    <text evidence="14">The sequence shown here is derived from an EMBL/GenBank/DDBJ whole genome shotgun (WGS) entry which is preliminary data.</text>
</comment>
<evidence type="ECO:0000313" key="15">
    <source>
        <dbReference type="Proteomes" id="UP001500767"/>
    </source>
</evidence>
<protein>
    <recommendedName>
        <fullName evidence="11">Bifunctional protein FolD</fullName>
    </recommendedName>
    <domain>
        <recommendedName>
            <fullName evidence="11">Methylenetetrahydrofolate dehydrogenase</fullName>
            <ecNumber evidence="11">1.5.1.5</ecNumber>
        </recommendedName>
    </domain>
    <domain>
        <recommendedName>
            <fullName evidence="11">Methenyltetrahydrofolate cyclohydrolase</fullName>
            <ecNumber evidence="11">3.5.4.9</ecNumber>
        </recommendedName>
    </domain>
</protein>
<comment type="pathway">
    <text evidence="1 11">One-carbon metabolism; tetrahydrofolate interconversion.</text>
</comment>
<dbReference type="Gene3D" id="3.40.50.10860">
    <property type="entry name" value="Leucine Dehydrogenase, chain A, domain 1"/>
    <property type="match status" value="1"/>
</dbReference>
<evidence type="ECO:0000256" key="11">
    <source>
        <dbReference type="HAMAP-Rule" id="MF_01576"/>
    </source>
</evidence>
<evidence type="ECO:0000259" key="12">
    <source>
        <dbReference type="Pfam" id="PF00763"/>
    </source>
</evidence>
<dbReference type="InterPro" id="IPR020631">
    <property type="entry name" value="THF_DH/CycHdrlase_NAD-bd_dom"/>
</dbReference>
<evidence type="ECO:0000256" key="2">
    <source>
        <dbReference type="ARBA" id="ARBA00022563"/>
    </source>
</evidence>
<dbReference type="PANTHER" id="PTHR48099">
    <property type="entry name" value="C-1-TETRAHYDROFOLATE SYNTHASE, CYTOPLASMIC-RELATED"/>
    <property type="match status" value="1"/>
</dbReference>
<dbReference type="NCBIfam" id="NF010789">
    <property type="entry name" value="PRK14193.1"/>
    <property type="match status" value="1"/>
</dbReference>
<name>A0ABP6XTS8_9ACTN</name>
<dbReference type="InterPro" id="IPR000672">
    <property type="entry name" value="THF_DH/CycHdrlase"/>
</dbReference>
<gene>
    <name evidence="11" type="primary">folD</name>
    <name evidence="14" type="ORF">GCM10022197_30870</name>
</gene>
<keyword evidence="3 11" id="KW-0028">Amino-acid biosynthesis</keyword>
<feature type="binding site" evidence="11">
    <location>
        <begin position="165"/>
        <end position="167"/>
    </location>
    <ligand>
        <name>NADP(+)</name>
        <dbReference type="ChEBI" id="CHEBI:58349"/>
    </ligand>
</feature>
<feature type="domain" description="Tetrahydrofolate dehydrogenase/cyclohydrolase catalytic" evidence="12">
    <location>
        <begin position="6"/>
        <end position="120"/>
    </location>
</feature>
<dbReference type="InterPro" id="IPR020630">
    <property type="entry name" value="THF_DH/CycHdrlase_cat_dom"/>
</dbReference>
<dbReference type="InterPro" id="IPR046346">
    <property type="entry name" value="Aminoacid_DH-like_N_sf"/>
</dbReference>
<dbReference type="Pfam" id="PF02882">
    <property type="entry name" value="THF_DHG_CYH_C"/>
    <property type="match status" value="1"/>
</dbReference>
<keyword evidence="4 11" id="KW-0658">Purine biosynthesis</keyword>
<evidence type="ECO:0000259" key="13">
    <source>
        <dbReference type="Pfam" id="PF02882"/>
    </source>
</evidence>
<dbReference type="HAMAP" id="MF_01576">
    <property type="entry name" value="THF_DHG_CYH"/>
    <property type="match status" value="1"/>
</dbReference>
<keyword evidence="15" id="KW-1185">Reference proteome</keyword>
<comment type="catalytic activity">
    <reaction evidence="11">
        <text>(6R)-5,10-methylene-5,6,7,8-tetrahydrofolate + NADP(+) = (6R)-5,10-methenyltetrahydrofolate + NADPH</text>
        <dbReference type="Rhea" id="RHEA:22812"/>
        <dbReference type="ChEBI" id="CHEBI:15636"/>
        <dbReference type="ChEBI" id="CHEBI:57455"/>
        <dbReference type="ChEBI" id="CHEBI:57783"/>
        <dbReference type="ChEBI" id="CHEBI:58349"/>
        <dbReference type="EC" id="1.5.1.5"/>
    </reaction>
</comment>
<accession>A0ABP6XTS8</accession>
<dbReference type="SUPFAM" id="SSF53223">
    <property type="entry name" value="Aminoacid dehydrogenase-like, N-terminal domain"/>
    <property type="match status" value="1"/>
</dbReference>
<feature type="binding site" evidence="11">
    <location>
        <position position="233"/>
    </location>
    <ligand>
        <name>NADP(+)</name>
        <dbReference type="ChEBI" id="CHEBI:58349"/>
    </ligand>
</feature>
<dbReference type="EC" id="3.5.4.9" evidence="11"/>
<dbReference type="Gene3D" id="3.40.50.720">
    <property type="entry name" value="NAD(P)-binding Rossmann-like Domain"/>
    <property type="match status" value="1"/>
</dbReference>
<dbReference type="SUPFAM" id="SSF51735">
    <property type="entry name" value="NAD(P)-binding Rossmann-fold domains"/>
    <property type="match status" value="1"/>
</dbReference>
<comment type="caution">
    <text evidence="11">Lacks conserved residue(s) required for the propagation of feature annotation.</text>
</comment>
<keyword evidence="8 11" id="KW-0368">Histidine biosynthesis</keyword>
<keyword evidence="6 11" id="KW-0521">NADP</keyword>
<dbReference type="EMBL" id="BAAAYR010000004">
    <property type="protein sequence ID" value="GAA3572030.1"/>
    <property type="molecule type" value="Genomic_DNA"/>
</dbReference>
<evidence type="ECO:0000313" key="14">
    <source>
        <dbReference type="EMBL" id="GAA3572030.1"/>
    </source>
</evidence>
<dbReference type="RefSeq" id="WP_204913502.1">
    <property type="nucleotide sequence ID" value="NZ_BAAAYR010000004.1"/>
</dbReference>
<keyword evidence="5 11" id="KW-0378">Hydrolase</keyword>